<proteinExistence type="predicted"/>
<protein>
    <submittedName>
        <fullName evidence="1">Uncharacterized protein</fullName>
    </submittedName>
</protein>
<dbReference type="EMBL" id="SOSA01000171">
    <property type="protein sequence ID" value="THC95133.1"/>
    <property type="molecule type" value="Genomic_DNA"/>
</dbReference>
<gene>
    <name evidence="1" type="ORF">EYZ11_005376</name>
</gene>
<name>A0A4S3JIA8_9EURO</name>
<keyword evidence="2" id="KW-1185">Reference proteome</keyword>
<comment type="caution">
    <text evidence="1">The sequence shown here is derived from an EMBL/GenBank/DDBJ whole genome shotgun (WGS) entry which is preliminary data.</text>
</comment>
<sequence>MQQQRYDGTSVCMRRLQMNVAECLHTFLAMDGTVNRIGR</sequence>
<dbReference type="VEuPathDB" id="FungiDB:EYZ11_005376"/>
<dbReference type="AlphaFoldDB" id="A0A4S3JIA8"/>
<reference evidence="1 2" key="1">
    <citation type="submission" date="2019-03" db="EMBL/GenBank/DDBJ databases">
        <title>The genome sequence of a newly discovered highly antifungal drug resistant Aspergillus species, Aspergillus tanneri NIH 1004.</title>
        <authorList>
            <person name="Mounaud S."/>
            <person name="Singh I."/>
            <person name="Joardar V."/>
            <person name="Pakala S."/>
            <person name="Pakala S."/>
            <person name="Venepally P."/>
            <person name="Hoover J."/>
            <person name="Nierman W."/>
            <person name="Chung J."/>
            <person name="Losada L."/>
        </authorList>
    </citation>
    <scope>NUCLEOTIDE SEQUENCE [LARGE SCALE GENOMIC DNA]</scope>
    <source>
        <strain evidence="1 2">NIH1004</strain>
    </source>
</reference>
<evidence type="ECO:0000313" key="2">
    <source>
        <dbReference type="Proteomes" id="UP000308092"/>
    </source>
</evidence>
<organism evidence="1 2">
    <name type="scientific">Aspergillus tanneri</name>
    <dbReference type="NCBI Taxonomy" id="1220188"/>
    <lineage>
        <taxon>Eukaryota</taxon>
        <taxon>Fungi</taxon>
        <taxon>Dikarya</taxon>
        <taxon>Ascomycota</taxon>
        <taxon>Pezizomycotina</taxon>
        <taxon>Eurotiomycetes</taxon>
        <taxon>Eurotiomycetidae</taxon>
        <taxon>Eurotiales</taxon>
        <taxon>Aspergillaceae</taxon>
        <taxon>Aspergillus</taxon>
        <taxon>Aspergillus subgen. Circumdati</taxon>
    </lineage>
</organism>
<evidence type="ECO:0000313" key="1">
    <source>
        <dbReference type="EMBL" id="THC95133.1"/>
    </source>
</evidence>
<dbReference type="Proteomes" id="UP000308092">
    <property type="component" value="Unassembled WGS sequence"/>
</dbReference>
<accession>A0A4S3JIA8</accession>